<dbReference type="Proteomes" id="UP001605036">
    <property type="component" value="Unassembled WGS sequence"/>
</dbReference>
<feature type="domain" description="Dynein axonemal assembly factor 5 HEAT-repeat" evidence="1">
    <location>
        <begin position="358"/>
        <end position="553"/>
    </location>
</feature>
<keyword evidence="4" id="KW-1185">Reference proteome</keyword>
<dbReference type="Pfam" id="PF25757">
    <property type="entry name" value="TPR_DNAAF5"/>
    <property type="match status" value="1"/>
</dbReference>
<gene>
    <name evidence="3" type="ORF">R1flu_019016</name>
</gene>
<dbReference type="InterPro" id="IPR011989">
    <property type="entry name" value="ARM-like"/>
</dbReference>
<dbReference type="PANTHER" id="PTHR16216">
    <property type="entry name" value="DYNEIN ASSEMBLY FACTOR 5, AXONEMAL"/>
    <property type="match status" value="1"/>
</dbReference>
<dbReference type="AlphaFoldDB" id="A0ABD1ZHH6"/>
<evidence type="ECO:0000259" key="1">
    <source>
        <dbReference type="Pfam" id="PF24573"/>
    </source>
</evidence>
<dbReference type="Pfam" id="PF24573">
    <property type="entry name" value="HEAT_DAAF5"/>
    <property type="match status" value="1"/>
</dbReference>
<accession>A0ABD1ZHH6</accession>
<dbReference type="InterPro" id="IPR056497">
    <property type="entry name" value="HEAT_DAAF5"/>
</dbReference>
<dbReference type="EMBL" id="JBHFFA010000001">
    <property type="protein sequence ID" value="KAL2650888.1"/>
    <property type="molecule type" value="Genomic_DNA"/>
</dbReference>
<dbReference type="InterPro" id="IPR052623">
    <property type="entry name" value="DAAF5"/>
</dbReference>
<organism evidence="3 4">
    <name type="scientific">Riccia fluitans</name>
    <dbReference type="NCBI Taxonomy" id="41844"/>
    <lineage>
        <taxon>Eukaryota</taxon>
        <taxon>Viridiplantae</taxon>
        <taxon>Streptophyta</taxon>
        <taxon>Embryophyta</taxon>
        <taxon>Marchantiophyta</taxon>
        <taxon>Marchantiopsida</taxon>
        <taxon>Marchantiidae</taxon>
        <taxon>Marchantiales</taxon>
        <taxon>Ricciaceae</taxon>
        <taxon>Riccia</taxon>
    </lineage>
</organism>
<evidence type="ECO:0000313" key="3">
    <source>
        <dbReference type="EMBL" id="KAL2650888.1"/>
    </source>
</evidence>
<sequence length="883" mass="97238">MTEKALVVHGIQPEGFLLSTRRRAIERLQKRLLNGDPGGGVPSQELIQAAWDDVILRIVLRTLSDPVEKCRELGIQLIKSVVKVLPQVERTLSHVVPLIAERMGQVPVLEESEDIRLQLVQLVTAMLSAQYPADACEAVADPLVKFLVVGLADQFHEVKKGVCQAVVCVSQRSPRALEAKSEQLLKSLLLNVTHTHSRNKTAWTCVSDYEIDRTEFGKDWSVSSVLAPAVKPLALDRSLSVREAFFAAVARWLGYTDTSSAKKPNPARQEKDPTANLLHLLPLLLLGVTDESSGVAAASLHLVEEVGRVYDQYVSVRFASADKMMMDVDEEITLESSVEDETIGTKKDPAFPVHLLTSPYKGRPSAGCRRMLQDNLKELLKATTRDLREWKKLARIGAARLVHTLLVLAEDHVTDCLDTLLPALISAVSDDDVAVAQQVIGAAQVLGYYVRAEYWLPFILESLADSRSNDAMKANVLVVLSGLLFGTTKNSLPKASVLQLSIALSQPDVRCCDHPAVRCQLLAVLTNLLNVAETIPAPAALNLFLTLLQLQSVEEDAHVQQRASENVETLRRILGPASVNDLYLNFIKELMPVVTAGYEEWIGASPGRALFQTFMKNSGSTVGPYLPAVVNMFSVCLHHDRDPALRISFLQLLDELFENQELGPWWLPLSEQVIMGILIPCGVWRIGKVAAAIRNKAMVALGTFLRHNFCTQVLMLTLVKPEKQFLSVVTSCLDEDYYVDTRRATCHVMQHILRIAGTEMPDNQRNTISVEIQKRLDDSNDSVRLGIVPAIGTFFQTMPSSYTDEAVKSLLSTLLVHMDDTNPQIQGAVCVAAQASAIQMPQLVVDLATKICKEHRTTTYLDQITSLANTVLETSSSEPPAGS</sequence>
<proteinExistence type="predicted"/>
<name>A0ABD1ZHH6_9MARC</name>
<dbReference type="PANTHER" id="PTHR16216:SF2">
    <property type="entry name" value="DYNEIN AXONEMAL ASSEMBLY FACTOR 5"/>
    <property type="match status" value="1"/>
</dbReference>
<protein>
    <submittedName>
        <fullName evidence="3">Uncharacterized protein</fullName>
    </submittedName>
</protein>
<dbReference type="InterPro" id="IPR016024">
    <property type="entry name" value="ARM-type_fold"/>
</dbReference>
<evidence type="ECO:0000259" key="2">
    <source>
        <dbReference type="Pfam" id="PF25757"/>
    </source>
</evidence>
<reference evidence="3 4" key="1">
    <citation type="submission" date="2024-09" db="EMBL/GenBank/DDBJ databases">
        <title>Chromosome-scale assembly of Riccia fluitans.</title>
        <authorList>
            <person name="Paukszto L."/>
            <person name="Sawicki J."/>
            <person name="Karawczyk K."/>
            <person name="Piernik-Szablinska J."/>
            <person name="Szczecinska M."/>
            <person name="Mazdziarz M."/>
        </authorList>
    </citation>
    <scope>NUCLEOTIDE SEQUENCE [LARGE SCALE GENOMIC DNA]</scope>
    <source>
        <strain evidence="3">Rf_01</strain>
        <tissue evidence="3">Aerial parts of the thallus</tissue>
    </source>
</reference>
<dbReference type="InterPro" id="IPR057978">
    <property type="entry name" value="TPR_DAAF5"/>
</dbReference>
<dbReference type="Gene3D" id="1.25.10.10">
    <property type="entry name" value="Leucine-rich Repeat Variant"/>
    <property type="match status" value="3"/>
</dbReference>
<feature type="domain" description="Dynein axonemal assembly factor 5 TPR repeats" evidence="2">
    <location>
        <begin position="20"/>
        <end position="312"/>
    </location>
</feature>
<evidence type="ECO:0000313" key="4">
    <source>
        <dbReference type="Proteomes" id="UP001605036"/>
    </source>
</evidence>
<comment type="caution">
    <text evidence="3">The sequence shown here is derived from an EMBL/GenBank/DDBJ whole genome shotgun (WGS) entry which is preliminary data.</text>
</comment>
<dbReference type="SUPFAM" id="SSF48371">
    <property type="entry name" value="ARM repeat"/>
    <property type="match status" value="1"/>
</dbReference>